<keyword evidence="1" id="KW-0732">Signal</keyword>
<dbReference type="Pfam" id="PF05193">
    <property type="entry name" value="Peptidase_M16_C"/>
    <property type="match status" value="1"/>
</dbReference>
<feature type="chain" id="PRO_5011748120" evidence="1">
    <location>
        <begin position="27"/>
        <end position="455"/>
    </location>
</feature>
<dbReference type="AlphaFoldDB" id="A0A1H3WBZ5"/>
<dbReference type="SUPFAM" id="SSF63411">
    <property type="entry name" value="LuxS/MPP-like metallohydrolase"/>
    <property type="match status" value="2"/>
</dbReference>
<evidence type="ECO:0000313" key="4">
    <source>
        <dbReference type="Proteomes" id="UP000199002"/>
    </source>
</evidence>
<gene>
    <name evidence="3" type="ORF">SAMN05421875_102151</name>
</gene>
<evidence type="ECO:0000256" key="1">
    <source>
        <dbReference type="SAM" id="SignalP"/>
    </source>
</evidence>
<evidence type="ECO:0000313" key="3">
    <source>
        <dbReference type="EMBL" id="SDZ83862.1"/>
    </source>
</evidence>
<feature type="signal peptide" evidence="1">
    <location>
        <begin position="1"/>
        <end position="26"/>
    </location>
</feature>
<dbReference type="GO" id="GO:0008233">
    <property type="term" value="F:peptidase activity"/>
    <property type="evidence" value="ECO:0007669"/>
    <property type="project" value="UniProtKB-KW"/>
</dbReference>
<dbReference type="InterPro" id="IPR007863">
    <property type="entry name" value="Peptidase_M16_C"/>
</dbReference>
<dbReference type="GO" id="GO:0006508">
    <property type="term" value="P:proteolysis"/>
    <property type="evidence" value="ECO:0007669"/>
    <property type="project" value="UniProtKB-KW"/>
</dbReference>
<dbReference type="PANTHER" id="PTHR11851:SF224">
    <property type="entry name" value="PROCESSING PROTEASE"/>
    <property type="match status" value="1"/>
</dbReference>
<keyword evidence="3" id="KW-0645">Protease</keyword>
<reference evidence="4" key="1">
    <citation type="submission" date="2016-10" db="EMBL/GenBank/DDBJ databases">
        <authorList>
            <person name="Varghese N."/>
            <person name="Submissions S."/>
        </authorList>
    </citation>
    <scope>NUCLEOTIDE SEQUENCE [LARGE SCALE GENOMIC DNA]</scope>
    <source>
        <strain evidence="4">DSM 25157</strain>
    </source>
</reference>
<proteinExistence type="predicted"/>
<dbReference type="Proteomes" id="UP000199002">
    <property type="component" value="Unassembled WGS sequence"/>
</dbReference>
<dbReference type="STRING" id="592050.SAMN05421875_102151"/>
<sequence>MMTMKKIAARALMSAGALLVANSAWALLPIQHWTEASGAQVWLVESPVIPMVDVQLDFDGGSRRDPADQAGLAGAVASMASKGVLGMAAGSGVAEGAPLDENALGEAWADLGASFDASAGSDGLHYSLRSLTDPALLQRAALLAARQMGEPSWPADIWQRERARWSASIKESRTRPATVAGEAFAAAVYGSHPYGYRATEDTLARIEVADMQAFHARTVAACRARVSIVGAVNRAQAQTLVATLLSRLPARTAAECAPLPDVPEVAALSAPAEQRIPFASAQAHVLIGQPGFARRDPDFLALLVGNHILGGGGFTSRLTNEVREKRGLSYSVYSSFAPGLHAGAFSIGLQTRPDQAAQAVQVSRDVLARFVREGPTETELRAAKDNLIGGFALRIDSNKKLLGNVANIAWNGLPLDYLEHWTARVEALTVADIRAAMARKLQPERMVTVVVGGQP</sequence>
<organism evidence="3 4">
    <name type="scientific">Acidovorax soli</name>
    <dbReference type="NCBI Taxonomy" id="592050"/>
    <lineage>
        <taxon>Bacteria</taxon>
        <taxon>Pseudomonadati</taxon>
        <taxon>Pseudomonadota</taxon>
        <taxon>Betaproteobacteria</taxon>
        <taxon>Burkholderiales</taxon>
        <taxon>Comamonadaceae</taxon>
        <taxon>Acidovorax</taxon>
    </lineage>
</organism>
<dbReference type="GO" id="GO:0046872">
    <property type="term" value="F:metal ion binding"/>
    <property type="evidence" value="ECO:0007669"/>
    <property type="project" value="InterPro"/>
</dbReference>
<evidence type="ECO:0000259" key="2">
    <source>
        <dbReference type="Pfam" id="PF05193"/>
    </source>
</evidence>
<dbReference type="Gene3D" id="3.30.830.10">
    <property type="entry name" value="Metalloenzyme, LuxS/M16 peptidase-like"/>
    <property type="match status" value="2"/>
</dbReference>
<accession>A0A1H3WBZ5</accession>
<keyword evidence="4" id="KW-1185">Reference proteome</keyword>
<dbReference type="GeneID" id="34233936"/>
<dbReference type="RefSeq" id="WP_092696868.1">
    <property type="nucleotide sequence ID" value="NZ_CAXIQL010000035.1"/>
</dbReference>
<keyword evidence="3" id="KW-0378">Hydrolase</keyword>
<dbReference type="InterPro" id="IPR050361">
    <property type="entry name" value="MPP/UQCRC_Complex"/>
</dbReference>
<feature type="domain" description="Peptidase M16 C-terminal" evidence="2">
    <location>
        <begin position="206"/>
        <end position="387"/>
    </location>
</feature>
<name>A0A1H3WBZ5_9BURK</name>
<dbReference type="EMBL" id="FNQJ01000002">
    <property type="protein sequence ID" value="SDZ83862.1"/>
    <property type="molecule type" value="Genomic_DNA"/>
</dbReference>
<dbReference type="InterPro" id="IPR011249">
    <property type="entry name" value="Metalloenz_LuxS/M16"/>
</dbReference>
<dbReference type="PANTHER" id="PTHR11851">
    <property type="entry name" value="METALLOPROTEASE"/>
    <property type="match status" value="1"/>
</dbReference>
<protein>
    <submittedName>
        <fullName evidence="3">Zinc protease</fullName>
    </submittedName>
</protein>